<dbReference type="GO" id="GO:0016491">
    <property type="term" value="F:oxidoreductase activity"/>
    <property type="evidence" value="ECO:0007669"/>
    <property type="project" value="UniProtKB-KW"/>
</dbReference>
<accession>A0A6A6B776</accession>
<sequence length="245" mass="25555">MATNSSETITLITGANRGIGLAAATRLAQEHNHHVIIGARSASDGADTAATLQAAGHRASSLALDLDSDESIAAAVQAIETQFGRLDVLVNNAGVLAEPEPGLSTRERFARTLGTNVTGTACLTEALLPLLRKSQAPQVIFVSSTLGSLAENARKESPAYQWDVKAYAASKAAVNMLALNYARVLMNAGVRVNTVCPGLVKTRMNGFNPAAVSTDEGAQRIVELATMGEEAPTATFSDRSGPVPW</sequence>
<proteinExistence type="inferred from homology"/>
<dbReference type="EMBL" id="ML995493">
    <property type="protein sequence ID" value="KAF2139468.1"/>
    <property type="molecule type" value="Genomic_DNA"/>
</dbReference>
<evidence type="ECO:0000313" key="7">
    <source>
        <dbReference type="Proteomes" id="UP000799438"/>
    </source>
</evidence>
<dbReference type="PRINTS" id="PR00081">
    <property type="entry name" value="GDHRDH"/>
</dbReference>
<evidence type="ECO:0000256" key="1">
    <source>
        <dbReference type="ARBA" id="ARBA00006484"/>
    </source>
</evidence>
<gene>
    <name evidence="6" type="ORF">K452DRAFT_275794</name>
</gene>
<dbReference type="SMART" id="SM00822">
    <property type="entry name" value="PKS_KR"/>
    <property type="match status" value="1"/>
</dbReference>
<reference evidence="6" key="1">
    <citation type="journal article" date="2020" name="Stud. Mycol.">
        <title>101 Dothideomycetes genomes: a test case for predicting lifestyles and emergence of pathogens.</title>
        <authorList>
            <person name="Haridas S."/>
            <person name="Albert R."/>
            <person name="Binder M."/>
            <person name="Bloem J."/>
            <person name="Labutti K."/>
            <person name="Salamov A."/>
            <person name="Andreopoulos B."/>
            <person name="Baker S."/>
            <person name="Barry K."/>
            <person name="Bills G."/>
            <person name="Bluhm B."/>
            <person name="Cannon C."/>
            <person name="Castanera R."/>
            <person name="Culley D."/>
            <person name="Daum C."/>
            <person name="Ezra D."/>
            <person name="Gonzalez J."/>
            <person name="Henrissat B."/>
            <person name="Kuo A."/>
            <person name="Liang C."/>
            <person name="Lipzen A."/>
            <person name="Lutzoni F."/>
            <person name="Magnuson J."/>
            <person name="Mondo S."/>
            <person name="Nolan M."/>
            <person name="Ohm R."/>
            <person name="Pangilinan J."/>
            <person name="Park H.-J."/>
            <person name="Ramirez L."/>
            <person name="Alfaro M."/>
            <person name="Sun H."/>
            <person name="Tritt A."/>
            <person name="Yoshinaga Y."/>
            <person name="Zwiers L.-H."/>
            <person name="Turgeon B."/>
            <person name="Goodwin S."/>
            <person name="Spatafora J."/>
            <person name="Crous P."/>
            <person name="Grigoriev I."/>
        </authorList>
    </citation>
    <scope>NUCLEOTIDE SEQUENCE</scope>
    <source>
        <strain evidence="6">CBS 121167</strain>
    </source>
</reference>
<keyword evidence="7" id="KW-1185">Reference proteome</keyword>
<dbReference type="RefSeq" id="XP_033395181.1">
    <property type="nucleotide sequence ID" value="XM_033539251.1"/>
</dbReference>
<dbReference type="PANTHER" id="PTHR43963">
    <property type="entry name" value="CARBONYL REDUCTASE 1-RELATED"/>
    <property type="match status" value="1"/>
</dbReference>
<protein>
    <recommendedName>
        <fullName evidence="5">Ketoreductase domain-containing protein</fullName>
    </recommendedName>
</protein>
<dbReference type="OrthoDB" id="191139at2759"/>
<name>A0A6A6B776_9PEZI</name>
<dbReference type="PANTHER" id="PTHR43963:SF6">
    <property type="entry name" value="CHAIN DEHYDROGENASE FAMILY PROTEIN, PUTATIVE (AFU_ORTHOLOGUE AFUA_3G15350)-RELATED"/>
    <property type="match status" value="1"/>
</dbReference>
<dbReference type="Pfam" id="PF00106">
    <property type="entry name" value="adh_short"/>
    <property type="match status" value="1"/>
</dbReference>
<dbReference type="InterPro" id="IPR002347">
    <property type="entry name" value="SDR_fam"/>
</dbReference>
<dbReference type="SUPFAM" id="SSF51735">
    <property type="entry name" value="NAD(P)-binding Rossmann-fold domains"/>
    <property type="match status" value="1"/>
</dbReference>
<dbReference type="GeneID" id="54296747"/>
<evidence type="ECO:0000256" key="3">
    <source>
        <dbReference type="ARBA" id="ARBA00023002"/>
    </source>
</evidence>
<dbReference type="PRINTS" id="PR00080">
    <property type="entry name" value="SDRFAMILY"/>
</dbReference>
<dbReference type="Proteomes" id="UP000799438">
    <property type="component" value="Unassembled WGS sequence"/>
</dbReference>
<evidence type="ECO:0000313" key="6">
    <source>
        <dbReference type="EMBL" id="KAF2139468.1"/>
    </source>
</evidence>
<keyword evidence="3" id="KW-0560">Oxidoreductase</keyword>
<organism evidence="6 7">
    <name type="scientific">Aplosporella prunicola CBS 121167</name>
    <dbReference type="NCBI Taxonomy" id="1176127"/>
    <lineage>
        <taxon>Eukaryota</taxon>
        <taxon>Fungi</taxon>
        <taxon>Dikarya</taxon>
        <taxon>Ascomycota</taxon>
        <taxon>Pezizomycotina</taxon>
        <taxon>Dothideomycetes</taxon>
        <taxon>Dothideomycetes incertae sedis</taxon>
        <taxon>Botryosphaeriales</taxon>
        <taxon>Aplosporellaceae</taxon>
        <taxon>Aplosporella</taxon>
    </lineage>
</organism>
<comment type="similarity">
    <text evidence="1 4">Belongs to the short-chain dehydrogenases/reductases (SDR) family.</text>
</comment>
<evidence type="ECO:0000256" key="4">
    <source>
        <dbReference type="RuleBase" id="RU000363"/>
    </source>
</evidence>
<dbReference type="InterPro" id="IPR036291">
    <property type="entry name" value="NAD(P)-bd_dom_sf"/>
</dbReference>
<feature type="domain" description="Ketoreductase" evidence="5">
    <location>
        <begin position="8"/>
        <end position="191"/>
    </location>
</feature>
<dbReference type="AlphaFoldDB" id="A0A6A6B776"/>
<dbReference type="Gene3D" id="3.40.50.720">
    <property type="entry name" value="NAD(P)-binding Rossmann-like Domain"/>
    <property type="match status" value="1"/>
</dbReference>
<keyword evidence="2" id="KW-0521">NADP</keyword>
<dbReference type="InterPro" id="IPR057326">
    <property type="entry name" value="KR_dom"/>
</dbReference>
<evidence type="ECO:0000259" key="5">
    <source>
        <dbReference type="SMART" id="SM00822"/>
    </source>
</evidence>
<evidence type="ECO:0000256" key="2">
    <source>
        <dbReference type="ARBA" id="ARBA00022857"/>
    </source>
</evidence>